<reference evidence="2" key="1">
    <citation type="submission" date="2020-06" db="EMBL/GenBank/DDBJ databases">
        <title>Draft genome of Bugula neritina, a colonial animal packing powerful symbionts and potential medicines.</title>
        <authorList>
            <person name="Rayko M."/>
        </authorList>
    </citation>
    <scope>NUCLEOTIDE SEQUENCE [LARGE SCALE GENOMIC DNA]</scope>
    <source>
        <strain evidence="2">Kwan_BN1</strain>
    </source>
</reference>
<dbReference type="InterPro" id="IPR001304">
    <property type="entry name" value="C-type_lectin-like"/>
</dbReference>
<evidence type="ECO:0000313" key="3">
    <source>
        <dbReference type="Proteomes" id="UP000593567"/>
    </source>
</evidence>
<dbReference type="Proteomes" id="UP000593567">
    <property type="component" value="Unassembled WGS sequence"/>
</dbReference>
<sequence length="96" mass="10642">MSHMTKEKYHLTSQIQKTLLIVEWSSPIIIVGASKDLVTGVWLWDNGSPVNTKYFNSHQPDGSGNCLQIFGPSHGNGFDDFTCSGIADFVCEKYSD</sequence>
<feature type="domain" description="C-type lectin" evidence="1">
    <location>
        <begin position="31"/>
        <end position="92"/>
    </location>
</feature>
<protein>
    <recommendedName>
        <fullName evidence="1">C-type lectin domain-containing protein</fullName>
    </recommendedName>
</protein>
<dbReference type="AlphaFoldDB" id="A0A7J7J867"/>
<dbReference type="SUPFAM" id="SSF56436">
    <property type="entry name" value="C-type lectin-like"/>
    <property type="match status" value="1"/>
</dbReference>
<dbReference type="CDD" id="cd00037">
    <property type="entry name" value="CLECT"/>
    <property type="match status" value="1"/>
</dbReference>
<comment type="caution">
    <text evidence="2">The sequence shown here is derived from an EMBL/GenBank/DDBJ whole genome shotgun (WGS) entry which is preliminary data.</text>
</comment>
<organism evidence="2 3">
    <name type="scientific">Bugula neritina</name>
    <name type="common">Brown bryozoan</name>
    <name type="synonym">Sertularia neritina</name>
    <dbReference type="NCBI Taxonomy" id="10212"/>
    <lineage>
        <taxon>Eukaryota</taxon>
        <taxon>Metazoa</taxon>
        <taxon>Spiralia</taxon>
        <taxon>Lophotrochozoa</taxon>
        <taxon>Bryozoa</taxon>
        <taxon>Gymnolaemata</taxon>
        <taxon>Cheilostomatida</taxon>
        <taxon>Flustrina</taxon>
        <taxon>Buguloidea</taxon>
        <taxon>Bugulidae</taxon>
        <taxon>Bugula</taxon>
    </lineage>
</organism>
<dbReference type="OrthoDB" id="8950604at2759"/>
<dbReference type="Gene3D" id="3.10.100.10">
    <property type="entry name" value="Mannose-Binding Protein A, subunit A"/>
    <property type="match status" value="1"/>
</dbReference>
<dbReference type="InterPro" id="IPR016186">
    <property type="entry name" value="C-type_lectin-like/link_sf"/>
</dbReference>
<gene>
    <name evidence="2" type="ORF">EB796_020120</name>
</gene>
<dbReference type="PROSITE" id="PS50041">
    <property type="entry name" value="C_TYPE_LECTIN_2"/>
    <property type="match status" value="1"/>
</dbReference>
<accession>A0A7J7J867</accession>
<dbReference type="EMBL" id="VXIV02003002">
    <property type="protein sequence ID" value="KAF6021578.1"/>
    <property type="molecule type" value="Genomic_DNA"/>
</dbReference>
<evidence type="ECO:0000259" key="1">
    <source>
        <dbReference type="PROSITE" id="PS50041"/>
    </source>
</evidence>
<proteinExistence type="predicted"/>
<keyword evidence="3" id="KW-1185">Reference proteome</keyword>
<evidence type="ECO:0000313" key="2">
    <source>
        <dbReference type="EMBL" id="KAF6021578.1"/>
    </source>
</evidence>
<dbReference type="InterPro" id="IPR016187">
    <property type="entry name" value="CTDL_fold"/>
</dbReference>
<name>A0A7J7J867_BUGNE</name>